<organism evidence="2 3">
    <name type="scientific">Marinicrinis sediminis</name>
    <dbReference type="NCBI Taxonomy" id="1652465"/>
    <lineage>
        <taxon>Bacteria</taxon>
        <taxon>Bacillati</taxon>
        <taxon>Bacillota</taxon>
        <taxon>Bacilli</taxon>
        <taxon>Bacillales</taxon>
        <taxon>Paenibacillaceae</taxon>
    </lineage>
</organism>
<dbReference type="Gene3D" id="3.90.640.20">
    <property type="entry name" value="Heat-shock cognate protein, ATPase"/>
    <property type="match status" value="1"/>
</dbReference>
<dbReference type="RefSeq" id="WP_379930645.1">
    <property type="nucleotide sequence ID" value="NZ_JBHUMM010000043.1"/>
</dbReference>
<evidence type="ECO:0000259" key="1">
    <source>
        <dbReference type="Pfam" id="PF11738"/>
    </source>
</evidence>
<comment type="caution">
    <text evidence="2">The sequence shown here is derived from an EMBL/GenBank/DDBJ whole genome shotgun (WGS) entry which is preliminary data.</text>
</comment>
<dbReference type="EMBL" id="JBHUMM010000043">
    <property type="protein sequence ID" value="MFD2673089.1"/>
    <property type="molecule type" value="Genomic_DNA"/>
</dbReference>
<feature type="domain" description="DUF3298" evidence="1">
    <location>
        <begin position="128"/>
        <end position="197"/>
    </location>
</feature>
<reference evidence="3" key="1">
    <citation type="journal article" date="2019" name="Int. J. Syst. Evol. Microbiol.">
        <title>The Global Catalogue of Microorganisms (GCM) 10K type strain sequencing project: providing services to taxonomists for standard genome sequencing and annotation.</title>
        <authorList>
            <consortium name="The Broad Institute Genomics Platform"/>
            <consortium name="The Broad Institute Genome Sequencing Center for Infectious Disease"/>
            <person name="Wu L."/>
            <person name="Ma J."/>
        </authorList>
    </citation>
    <scope>NUCLEOTIDE SEQUENCE [LARGE SCALE GENOMIC DNA]</scope>
    <source>
        <strain evidence="3">KCTC 33676</strain>
    </source>
</reference>
<evidence type="ECO:0000313" key="3">
    <source>
        <dbReference type="Proteomes" id="UP001597497"/>
    </source>
</evidence>
<keyword evidence="3" id="KW-1185">Reference proteome</keyword>
<dbReference type="InterPro" id="IPR021729">
    <property type="entry name" value="DUF3298"/>
</dbReference>
<dbReference type="Proteomes" id="UP001597497">
    <property type="component" value="Unassembled WGS sequence"/>
</dbReference>
<proteinExistence type="predicted"/>
<dbReference type="Gene3D" id="3.30.565.40">
    <property type="entry name" value="Fervidobacterium nodosum Rt17-B1 like"/>
    <property type="match status" value="1"/>
</dbReference>
<sequence>MHVRQAETSGKKGKVPVIQLPIQITTGRLNRERLNMYYPIIQGMRNISIQQNMNNTIINTMNRLIRERSFYENESIQITGFYEVKTNHRGVVCLNLILYTHGERSQGMTILQSLTFDTSTGTLIGLPDLFKSEIDYVKPLSEIIRKQIEQRSISTIKSFEQIEQEHAFYIADKCLVLYAQLNDLTPVQHGFPYFPISVYDIQSIVKEDGPLGRMVG</sequence>
<dbReference type="InterPro" id="IPR037126">
    <property type="entry name" value="PdaC/RsiV-like_sf"/>
</dbReference>
<evidence type="ECO:0000313" key="2">
    <source>
        <dbReference type="EMBL" id="MFD2673089.1"/>
    </source>
</evidence>
<gene>
    <name evidence="2" type="ORF">ACFSUC_16075</name>
</gene>
<name>A0ABW5RF16_9BACL</name>
<dbReference type="Pfam" id="PF11738">
    <property type="entry name" value="DUF3298"/>
    <property type="match status" value="1"/>
</dbReference>
<protein>
    <submittedName>
        <fullName evidence="2">RsiV family protein</fullName>
    </submittedName>
</protein>
<accession>A0ABW5RF16</accession>